<evidence type="ECO:0000256" key="16">
    <source>
        <dbReference type="PIRSR" id="PIRSR602129-50"/>
    </source>
</evidence>
<evidence type="ECO:0000256" key="14">
    <source>
        <dbReference type="ARBA" id="ARBA00038965"/>
    </source>
</evidence>
<gene>
    <name evidence="18" type="ORF">BOTBODRAFT_26291</name>
</gene>
<dbReference type="GO" id="GO:0005789">
    <property type="term" value="C:endoplasmic reticulum membrane"/>
    <property type="evidence" value="ECO:0007669"/>
    <property type="project" value="UniProtKB-SubCell"/>
</dbReference>
<dbReference type="Proteomes" id="UP000027195">
    <property type="component" value="Unassembled WGS sequence"/>
</dbReference>
<dbReference type="InParanoid" id="A0A067N1L8"/>
<keyword evidence="8" id="KW-0746">Sphingolipid metabolism</keyword>
<keyword evidence="19" id="KW-1185">Reference proteome</keyword>
<evidence type="ECO:0000256" key="11">
    <source>
        <dbReference type="ARBA" id="ARBA00023136"/>
    </source>
</evidence>
<comment type="pathway">
    <text evidence="4">Sphingolipid metabolism.</text>
</comment>
<dbReference type="OrthoDB" id="10254570at2759"/>
<evidence type="ECO:0000256" key="12">
    <source>
        <dbReference type="ARBA" id="ARBA00023239"/>
    </source>
</evidence>
<evidence type="ECO:0000256" key="13">
    <source>
        <dbReference type="ARBA" id="ARBA00038302"/>
    </source>
</evidence>
<dbReference type="STRING" id="930990.A0A067N1L8"/>
<keyword evidence="6" id="KW-0256">Endoplasmic reticulum</keyword>
<keyword evidence="10" id="KW-0443">Lipid metabolism</keyword>
<keyword evidence="7 16" id="KW-0663">Pyridoxal phosphate</keyword>
<feature type="modified residue" description="N6-(pyridoxal phosphate)lysine" evidence="16">
    <location>
        <position position="310"/>
    </location>
</feature>
<keyword evidence="11" id="KW-0472">Membrane</keyword>
<evidence type="ECO:0000256" key="4">
    <source>
        <dbReference type="ARBA" id="ARBA00004991"/>
    </source>
</evidence>
<keyword evidence="12 17" id="KW-0456">Lyase</keyword>
<evidence type="ECO:0000256" key="5">
    <source>
        <dbReference type="ARBA" id="ARBA00022692"/>
    </source>
</evidence>
<dbReference type="Gene3D" id="3.40.640.10">
    <property type="entry name" value="Type I PLP-dependent aspartate aminotransferase-like (Major domain)"/>
    <property type="match status" value="1"/>
</dbReference>
<protein>
    <recommendedName>
        <fullName evidence="14">sphinganine-1-phosphate aldolase</fullName>
        <ecNumber evidence="14">4.1.2.27</ecNumber>
    </recommendedName>
    <alternativeName>
        <fullName evidence="15">Sphingosine-1-phosphate aldolase</fullName>
    </alternativeName>
</protein>
<evidence type="ECO:0000256" key="10">
    <source>
        <dbReference type="ARBA" id="ARBA00023098"/>
    </source>
</evidence>
<dbReference type="GO" id="GO:0019752">
    <property type="term" value="P:carboxylic acid metabolic process"/>
    <property type="evidence" value="ECO:0007669"/>
    <property type="project" value="InterPro"/>
</dbReference>
<dbReference type="PANTHER" id="PTHR42735:SF6">
    <property type="entry name" value="SPHINGOSINE-1-PHOSPHATE LYASE 1"/>
    <property type="match status" value="1"/>
</dbReference>
<organism evidence="18 19">
    <name type="scientific">Botryobasidium botryosum (strain FD-172 SS1)</name>
    <dbReference type="NCBI Taxonomy" id="930990"/>
    <lineage>
        <taxon>Eukaryota</taxon>
        <taxon>Fungi</taxon>
        <taxon>Dikarya</taxon>
        <taxon>Basidiomycota</taxon>
        <taxon>Agaricomycotina</taxon>
        <taxon>Agaricomycetes</taxon>
        <taxon>Cantharellales</taxon>
        <taxon>Botryobasidiaceae</taxon>
        <taxon>Botryobasidium</taxon>
    </lineage>
</organism>
<evidence type="ECO:0000256" key="2">
    <source>
        <dbReference type="ARBA" id="ARBA00004389"/>
    </source>
</evidence>
<comment type="similarity">
    <text evidence="13">Belongs to the group II decarboxylase family. Sphingosine-1-phosphate lyase subfamily.</text>
</comment>
<evidence type="ECO:0000256" key="15">
    <source>
        <dbReference type="ARBA" id="ARBA00042568"/>
    </source>
</evidence>
<evidence type="ECO:0000256" key="17">
    <source>
        <dbReference type="RuleBase" id="RU000382"/>
    </source>
</evidence>
<dbReference type="GO" id="GO:0008117">
    <property type="term" value="F:sphinganine-1-phosphate aldolase activity"/>
    <property type="evidence" value="ECO:0007669"/>
    <property type="project" value="UniProtKB-EC"/>
</dbReference>
<proteinExistence type="inferred from homology"/>
<keyword evidence="9" id="KW-1133">Transmembrane helix</keyword>
<comment type="subcellular location">
    <subcellularLocation>
        <location evidence="2">Endoplasmic reticulum membrane</location>
        <topology evidence="2">Single-pass membrane protein</topology>
    </subcellularLocation>
</comment>
<dbReference type="FunFam" id="3.40.640.10:FF:000020">
    <property type="entry name" value="sphingosine-1-phosphate lyase 1"/>
    <property type="match status" value="1"/>
</dbReference>
<keyword evidence="5" id="KW-0812">Transmembrane</keyword>
<evidence type="ECO:0000256" key="1">
    <source>
        <dbReference type="ARBA" id="ARBA00001933"/>
    </source>
</evidence>
<dbReference type="HOGENOM" id="CLU_028929_1_0_1"/>
<dbReference type="PANTHER" id="PTHR42735">
    <property type="match status" value="1"/>
</dbReference>
<sequence length="509" mass="55393">MFSLVWVLQLNQDPSADVSLRAFWGPQQATLLALRFPTVRKQVDAELALAAAEIEAKMVPSGPNIPRHIVLPAQGRTPEWILAEMDRMDAAMSHTNYRDGKLSGAVYHGGQDMEDVIMAAMKRYLVSNPLHPAVFPTVRKMEAEVVAMCLKLYNHPDGAGATTSGGTESILMAVKTHRDWARAVKGITEPEMIVPESGHAAFDKAGAYLKIKVHTIEVDPVTRKVNLKRVARAINANTIMLVGSSVNFPDGCMDDIPALGALAKRHNIGLHVDSCLGSFIVPFMEKAGFPIQPFDFRVEGVTSISCDTHKYGFAPKGSSIIMYRTAELRKYQYYVYPNWPGGVYASPSMAGSRPGSIIAGTWAALHYIGEEGYIESCRSIVDCARQIETAIRDEIPELYVLGEPAASVVAFGSRGTVDVLEVGDMMSKRGWHLNGLTKPAAVHIACTRLTVPVRTQFIADLKESVREAKEKPSGKGDMVALYGLGTSSAVGPEMVTQLVTGFLDNLYKA</sequence>
<dbReference type="EMBL" id="KL198016">
    <property type="protein sequence ID" value="KDQ21883.1"/>
    <property type="molecule type" value="Genomic_DNA"/>
</dbReference>
<dbReference type="Gene3D" id="3.90.1150.10">
    <property type="entry name" value="Aspartate Aminotransferase, domain 1"/>
    <property type="match status" value="1"/>
</dbReference>
<dbReference type="AlphaFoldDB" id="A0A067N1L8"/>
<accession>A0A067N1L8</accession>
<dbReference type="SUPFAM" id="SSF53383">
    <property type="entry name" value="PLP-dependent transferases"/>
    <property type="match status" value="1"/>
</dbReference>
<dbReference type="Pfam" id="PF00282">
    <property type="entry name" value="Pyridoxal_deC"/>
    <property type="match status" value="1"/>
</dbReference>
<comment type="pathway">
    <text evidence="3">Lipid metabolism; sphingolipid metabolism.</text>
</comment>
<evidence type="ECO:0000313" key="19">
    <source>
        <dbReference type="Proteomes" id="UP000027195"/>
    </source>
</evidence>
<evidence type="ECO:0000313" key="18">
    <source>
        <dbReference type="EMBL" id="KDQ21883.1"/>
    </source>
</evidence>
<name>A0A067N1L8_BOTB1</name>
<dbReference type="InterPro" id="IPR015424">
    <property type="entry name" value="PyrdxlP-dep_Trfase"/>
</dbReference>
<dbReference type="GO" id="GO:0030170">
    <property type="term" value="F:pyridoxal phosphate binding"/>
    <property type="evidence" value="ECO:0007669"/>
    <property type="project" value="InterPro"/>
</dbReference>
<evidence type="ECO:0000256" key="6">
    <source>
        <dbReference type="ARBA" id="ARBA00022824"/>
    </source>
</evidence>
<dbReference type="InterPro" id="IPR015421">
    <property type="entry name" value="PyrdxlP-dep_Trfase_major"/>
</dbReference>
<evidence type="ECO:0000256" key="9">
    <source>
        <dbReference type="ARBA" id="ARBA00022989"/>
    </source>
</evidence>
<reference evidence="19" key="1">
    <citation type="journal article" date="2014" name="Proc. Natl. Acad. Sci. U.S.A.">
        <title>Extensive sampling of basidiomycete genomes demonstrates inadequacy of the white-rot/brown-rot paradigm for wood decay fungi.</title>
        <authorList>
            <person name="Riley R."/>
            <person name="Salamov A.A."/>
            <person name="Brown D.W."/>
            <person name="Nagy L.G."/>
            <person name="Floudas D."/>
            <person name="Held B.W."/>
            <person name="Levasseur A."/>
            <person name="Lombard V."/>
            <person name="Morin E."/>
            <person name="Otillar R."/>
            <person name="Lindquist E.A."/>
            <person name="Sun H."/>
            <person name="LaButti K.M."/>
            <person name="Schmutz J."/>
            <person name="Jabbour D."/>
            <person name="Luo H."/>
            <person name="Baker S.E."/>
            <person name="Pisabarro A.G."/>
            <person name="Walton J.D."/>
            <person name="Blanchette R.A."/>
            <person name="Henrissat B."/>
            <person name="Martin F."/>
            <person name="Cullen D."/>
            <person name="Hibbett D.S."/>
            <person name="Grigoriev I.V."/>
        </authorList>
    </citation>
    <scope>NUCLEOTIDE SEQUENCE [LARGE SCALE GENOMIC DNA]</scope>
    <source>
        <strain evidence="19">FD-172 SS1</strain>
    </source>
</reference>
<comment type="cofactor">
    <cofactor evidence="1 16 17">
        <name>pyridoxal 5'-phosphate</name>
        <dbReference type="ChEBI" id="CHEBI:597326"/>
    </cofactor>
</comment>
<evidence type="ECO:0000256" key="8">
    <source>
        <dbReference type="ARBA" id="ARBA00022919"/>
    </source>
</evidence>
<dbReference type="InterPro" id="IPR002129">
    <property type="entry name" value="PyrdxlP-dep_de-COase"/>
</dbReference>
<dbReference type="Gene3D" id="6.10.140.2150">
    <property type="match status" value="1"/>
</dbReference>
<evidence type="ECO:0000256" key="3">
    <source>
        <dbReference type="ARBA" id="ARBA00004760"/>
    </source>
</evidence>
<evidence type="ECO:0000256" key="7">
    <source>
        <dbReference type="ARBA" id="ARBA00022898"/>
    </source>
</evidence>
<dbReference type="InterPro" id="IPR050477">
    <property type="entry name" value="GrpII_AminoAcid_Decarb"/>
</dbReference>
<dbReference type="GO" id="GO:0030149">
    <property type="term" value="P:sphingolipid catabolic process"/>
    <property type="evidence" value="ECO:0007669"/>
    <property type="project" value="TreeGrafter"/>
</dbReference>
<dbReference type="EC" id="4.1.2.27" evidence="14"/>
<dbReference type="InterPro" id="IPR015422">
    <property type="entry name" value="PyrdxlP-dep_Trfase_small"/>
</dbReference>